<sequence>ANVLGKVLIGNEDNNFVVNGNTRSTIRTLFDGYSSITADTDTLTLWTNSGEVINPLLYGIRAGSVMHISGHHLIDTNGSYTLLAANSSTVSVFNVEEISSPHVPTRFNVKFTDADVPLTELASSESDHGLVQVHIDSGGRTMLHQRLTYGTNLGAGVEFINVSSGFPAGDVTIIVGLNGNDVTFNIIDDTLYGETVEFQDNFRGTFKLYHPNGLDYLVVRVASGVISGGIDVVNVTTPLTEDEAMLLCTAYFDGTLSINNLVDERLFGNLGIDQIRDDFVEIFSQRSVSDLRSDGIVRGFDILNTTFYDSVAGTQAVPLRGGIAYVNGVRVAVETQKVTIQSYDTDGNLIFNAQRIIAINEFGSIQVVSDELGEVLTDGYVASAAFGRLLPLYRLDVINGGIGNVVDIRRFINNIDDKIEIIVDETNNVVGNFRTLEGALLFADKYPSKEKLVIRIINSVFLDNPVVVPDGVAIVGGAPYGGDSKHQIINHNMENESYLIILNGNNRLENVEIISQVVGLGGPLVYINGSNVVVEQCLFRFDEEITTNSGDIAIEVSRNATKNIRIADNKIDNVYSGIVSLYGSEDLLITNNVLTNISGTGGNSYGIRVGSSARAINNVIISDNSVRVPSVVSGTDLRGISIDVGFNIDIARLMRNSIVHEAQNTMTNGVRVDVLDGYTGVIDQLFVSDNVIDGIKLDDNYVYGIYVTNANRTIIRDNILKNIGVDYAGRIETAVIKVASTFGFAEIINNVLQDSNVVRGIEIETQSQTSRIKISGNTINNVGKSAYYIRGSTSNSVISDNVLVGPGLVGIRWNGTSVTITGNNLSRPNTLAVGDTADDYAFQNYAIYAPSSDIDITNNTITGMIYSGSIGITNAGAARNRMKILDNTISGSLMSTILEIYGSDHVINNNKLSNDVLNTTLGMELNSTSNCLIMGNMFRGAISYAITSSATSASNLTIANNSNIATTNVSSISFTGTTTNCLVVGNRFPEGSVIGDNVIGAT</sequence>
<evidence type="ECO:0000313" key="1">
    <source>
        <dbReference type="EMBL" id="KKM15333.1"/>
    </source>
</evidence>
<dbReference type="InterPro" id="IPR006626">
    <property type="entry name" value="PbH1"/>
</dbReference>
<reference evidence="1" key="1">
    <citation type="journal article" date="2015" name="Nature">
        <title>Complex archaea that bridge the gap between prokaryotes and eukaryotes.</title>
        <authorList>
            <person name="Spang A."/>
            <person name="Saw J.H."/>
            <person name="Jorgensen S.L."/>
            <person name="Zaremba-Niedzwiedzka K."/>
            <person name="Martijn J."/>
            <person name="Lind A.E."/>
            <person name="van Eijk R."/>
            <person name="Schleper C."/>
            <person name="Guy L."/>
            <person name="Ettema T.J."/>
        </authorList>
    </citation>
    <scope>NUCLEOTIDE SEQUENCE</scope>
</reference>
<dbReference type="Gene3D" id="2.160.20.10">
    <property type="entry name" value="Single-stranded right-handed beta-helix, Pectin lyase-like"/>
    <property type="match status" value="2"/>
</dbReference>
<organism evidence="1">
    <name type="scientific">marine sediment metagenome</name>
    <dbReference type="NCBI Taxonomy" id="412755"/>
    <lineage>
        <taxon>unclassified sequences</taxon>
        <taxon>metagenomes</taxon>
        <taxon>ecological metagenomes</taxon>
    </lineage>
</organism>
<comment type="caution">
    <text evidence="1">The sequence shown here is derived from an EMBL/GenBank/DDBJ whole genome shotgun (WGS) entry which is preliminary data.</text>
</comment>
<dbReference type="AlphaFoldDB" id="A0A0F9JZL0"/>
<dbReference type="InterPro" id="IPR012334">
    <property type="entry name" value="Pectin_lyas_fold"/>
</dbReference>
<evidence type="ECO:0008006" key="2">
    <source>
        <dbReference type="Google" id="ProtNLM"/>
    </source>
</evidence>
<feature type="non-terminal residue" evidence="1">
    <location>
        <position position="1002"/>
    </location>
</feature>
<dbReference type="InterPro" id="IPR011050">
    <property type="entry name" value="Pectin_lyase_fold/virulence"/>
</dbReference>
<accession>A0A0F9JZL0</accession>
<feature type="non-terminal residue" evidence="1">
    <location>
        <position position="1"/>
    </location>
</feature>
<dbReference type="EMBL" id="LAZR01014932">
    <property type="protein sequence ID" value="KKM15333.1"/>
    <property type="molecule type" value="Genomic_DNA"/>
</dbReference>
<dbReference type="SMART" id="SM00710">
    <property type="entry name" value="PbH1"/>
    <property type="match status" value="10"/>
</dbReference>
<gene>
    <name evidence="1" type="ORF">LCGC14_1697130</name>
</gene>
<dbReference type="SUPFAM" id="SSF51126">
    <property type="entry name" value="Pectin lyase-like"/>
    <property type="match status" value="2"/>
</dbReference>
<proteinExistence type="predicted"/>
<protein>
    <recommendedName>
        <fullName evidence="2">Right handed beta helix domain-containing protein</fullName>
    </recommendedName>
</protein>
<name>A0A0F9JZL0_9ZZZZ</name>